<dbReference type="OrthoDB" id="659599at2759"/>
<evidence type="ECO:0000313" key="2">
    <source>
        <dbReference type="Proteomes" id="UP000594638"/>
    </source>
</evidence>
<dbReference type="PANTHER" id="PTHR33625">
    <property type="entry name" value="OS08G0179900 PROTEIN"/>
    <property type="match status" value="1"/>
</dbReference>
<accession>A0A8S0RJ41</accession>
<name>A0A8S0RJ41_OLEEU</name>
<dbReference type="Gramene" id="OE9A049889T1">
    <property type="protein sequence ID" value="OE9A049889C1"/>
    <property type="gene ID" value="OE9A049889"/>
</dbReference>
<gene>
    <name evidence="1" type="ORF">OLEA9_A049889</name>
</gene>
<organism evidence="1 2">
    <name type="scientific">Olea europaea subsp. europaea</name>
    <dbReference type="NCBI Taxonomy" id="158383"/>
    <lineage>
        <taxon>Eukaryota</taxon>
        <taxon>Viridiplantae</taxon>
        <taxon>Streptophyta</taxon>
        <taxon>Embryophyta</taxon>
        <taxon>Tracheophyta</taxon>
        <taxon>Spermatophyta</taxon>
        <taxon>Magnoliopsida</taxon>
        <taxon>eudicotyledons</taxon>
        <taxon>Gunneridae</taxon>
        <taxon>Pentapetalae</taxon>
        <taxon>asterids</taxon>
        <taxon>lamiids</taxon>
        <taxon>Lamiales</taxon>
        <taxon>Oleaceae</taxon>
        <taxon>Oleeae</taxon>
        <taxon>Olea</taxon>
    </lineage>
</organism>
<reference evidence="1 2" key="1">
    <citation type="submission" date="2019-12" db="EMBL/GenBank/DDBJ databases">
        <authorList>
            <person name="Alioto T."/>
            <person name="Alioto T."/>
            <person name="Gomez Garrido J."/>
        </authorList>
    </citation>
    <scope>NUCLEOTIDE SEQUENCE [LARGE SCALE GENOMIC DNA]</scope>
</reference>
<protein>
    <submittedName>
        <fullName evidence="1">Uncharacterized protein</fullName>
    </submittedName>
</protein>
<dbReference type="EMBL" id="CACTIH010003627">
    <property type="protein sequence ID" value="CAA2979273.1"/>
    <property type="molecule type" value="Genomic_DNA"/>
</dbReference>
<sequence length="268" mass="29214">MGGAGAMKAALKVTRTLPMNGARRLTVENHPVSVAAVSTRSSAAMDSPLMASSSQSKEELRVTAGEPLPRVIFVGLPTLQEAREATSELSHAGQLFLASSNPVRHEDMTVGDQHPNSSLRSNSHLSTGAIQAFQLLNQSPRVQNVVSSIVADSNVWNAVIQNQDFQDLLQSRRSLATTILDQPSLGTVDNDISFGSITNFLQMMKGIVVDVMDWMIHWSILFKNLTEADRMPQNDNGSTRFDSSNNLLKSIIGLVISVIMMILMKRNK</sequence>
<keyword evidence="2" id="KW-1185">Reference proteome</keyword>
<dbReference type="AlphaFoldDB" id="A0A8S0RJ41"/>
<dbReference type="PANTHER" id="PTHR33625:SF4">
    <property type="entry name" value="OS08G0179900 PROTEIN"/>
    <property type="match status" value="1"/>
</dbReference>
<comment type="caution">
    <text evidence="1">The sequence shown here is derived from an EMBL/GenBank/DDBJ whole genome shotgun (WGS) entry which is preliminary data.</text>
</comment>
<dbReference type="Proteomes" id="UP000594638">
    <property type="component" value="Unassembled WGS sequence"/>
</dbReference>
<evidence type="ECO:0000313" key="1">
    <source>
        <dbReference type="EMBL" id="CAA2979273.1"/>
    </source>
</evidence>
<proteinExistence type="predicted"/>